<reference evidence="3" key="1">
    <citation type="journal article" date="2019" name="Int. J. Syst. Evol. Microbiol.">
        <title>The Global Catalogue of Microorganisms (GCM) 10K type strain sequencing project: providing services to taxonomists for standard genome sequencing and annotation.</title>
        <authorList>
            <consortium name="The Broad Institute Genomics Platform"/>
            <consortium name="The Broad Institute Genome Sequencing Center for Infectious Disease"/>
            <person name="Wu L."/>
            <person name="Ma J."/>
        </authorList>
    </citation>
    <scope>NUCLEOTIDE SEQUENCE [LARGE SCALE GENOMIC DNA]</scope>
    <source>
        <strain evidence="3">KCTC 12907</strain>
    </source>
</reference>
<dbReference type="GO" id="GO:0016787">
    <property type="term" value="F:hydrolase activity"/>
    <property type="evidence" value="ECO:0007669"/>
    <property type="project" value="UniProtKB-KW"/>
</dbReference>
<dbReference type="PANTHER" id="PTHR37842:SF2">
    <property type="entry name" value="GYLCOSYL HYDROLASE 115 C-TERMINAL DOMAIN-CONTAINING PROTEIN"/>
    <property type="match status" value="1"/>
</dbReference>
<dbReference type="Proteomes" id="UP001596378">
    <property type="component" value="Unassembled WGS sequence"/>
</dbReference>
<comment type="caution">
    <text evidence="2">The sequence shown here is derived from an EMBL/GenBank/DDBJ whole genome shotgun (WGS) entry which is preliminary data.</text>
</comment>
<dbReference type="Pfam" id="PF15979">
    <property type="entry name" value="Glyco_hydro_115"/>
    <property type="match status" value="1"/>
</dbReference>
<dbReference type="EMBL" id="JBHTAI010000002">
    <property type="protein sequence ID" value="MFC7147611.1"/>
    <property type="molecule type" value="Genomic_DNA"/>
</dbReference>
<name>A0ABW2F3L9_9BACL</name>
<sequence>MEIVGRDDLGLVYGILHFSRHVLGVDPFWFWADLPPQARDIIEVPASDYFSKRPRTRFRGWFVNDEVCLIGWKPTYPPTAEVWQPVFEALLRCGGNMVIPGTDLPKSGIHAELASEMGLWMTHHHAEPLGAEMFLRAYEGFKASYHEHPRLFEKLWEEAIEKQKDRNVVWVLSFRGQGDTPFWENDPSFDTPHKRGNLIGLAVRKQYEMIREQVADPVCCMAMYGEIAELYKQGHIQVPEGVILVWADNGYGKMVSRRHGNVNLRVPALPAPKEGEAHGIYYHVTFHDLQASNHLTLFPSPAGLIRDELEAALETGAGDYWLINSGNIRQHLYTLDLIAELWGSGAPGVEEHRKRFVARLFPQSEAQRGAIERLLADYAEPTIRYGPHEDDKAGDEFYHHPARRIVGHWLRGEAAKPDEGLLWAAGEAGFDRQVEHFERLCEQAIPVWTPLGARAAETLGRMKEAEKTRFEDHWLFHIRLHTSGCRGLYSLCRAYRAFREGDAPAAFVYAARSLAAYREGLAELRRAEHGKWESFYSADYLTNVASTVQSVETVVRWIRLHGDSPDFFQWYKQYLMPETEKYIYLENTHRRVLPDEELAARLDALFTFQGATSPAK</sequence>
<gene>
    <name evidence="2" type="ORF">ACFQMJ_03595</name>
</gene>
<dbReference type="InterPro" id="IPR029018">
    <property type="entry name" value="Hex-like_dom2"/>
</dbReference>
<accession>A0ABW2F3L9</accession>
<keyword evidence="1 2" id="KW-0378">Hydrolase</keyword>
<evidence type="ECO:0000256" key="1">
    <source>
        <dbReference type="ARBA" id="ARBA00022801"/>
    </source>
</evidence>
<keyword evidence="3" id="KW-1185">Reference proteome</keyword>
<dbReference type="InterPro" id="IPR031924">
    <property type="entry name" value="GH115"/>
</dbReference>
<evidence type="ECO:0000313" key="2">
    <source>
        <dbReference type="EMBL" id="MFC7147611.1"/>
    </source>
</evidence>
<dbReference type="InterPro" id="IPR042301">
    <property type="entry name" value="GH115_sf"/>
</dbReference>
<organism evidence="2 3">
    <name type="scientific">Cohnella cellulosilytica</name>
    <dbReference type="NCBI Taxonomy" id="986710"/>
    <lineage>
        <taxon>Bacteria</taxon>
        <taxon>Bacillati</taxon>
        <taxon>Bacillota</taxon>
        <taxon>Bacilli</taxon>
        <taxon>Bacillales</taxon>
        <taxon>Paenibacillaceae</taxon>
        <taxon>Cohnella</taxon>
    </lineage>
</organism>
<dbReference type="Gene3D" id="3.30.379.10">
    <property type="entry name" value="Chitobiase/beta-hexosaminidase domain 2-like"/>
    <property type="match status" value="1"/>
</dbReference>
<protein>
    <submittedName>
        <fullName evidence="2">Glycosyl hydrolase 115 family protein</fullName>
    </submittedName>
</protein>
<proteinExistence type="predicted"/>
<dbReference type="Gene3D" id="3.20.20.520">
    <property type="entry name" value="Glycosyl hydrolase family 115"/>
    <property type="match status" value="1"/>
</dbReference>
<evidence type="ECO:0000313" key="3">
    <source>
        <dbReference type="Proteomes" id="UP001596378"/>
    </source>
</evidence>
<dbReference type="PANTHER" id="PTHR37842">
    <property type="match status" value="1"/>
</dbReference>
<dbReference type="RefSeq" id="WP_378048353.1">
    <property type="nucleotide sequence ID" value="NZ_JBHMDN010000016.1"/>
</dbReference>